<dbReference type="EMBL" id="PJQM01000687">
    <property type="protein sequence ID" value="RCI04424.1"/>
    <property type="molecule type" value="Genomic_DNA"/>
</dbReference>
<proteinExistence type="predicted"/>
<name>A0A367KQD4_RHIST</name>
<evidence type="ECO:0000313" key="3">
    <source>
        <dbReference type="Proteomes" id="UP000253551"/>
    </source>
</evidence>
<gene>
    <name evidence="2" type="ORF">CU098_009891</name>
</gene>
<dbReference type="AlphaFoldDB" id="A0A367KQD4"/>
<reference evidence="2 3" key="1">
    <citation type="journal article" date="2018" name="G3 (Bethesda)">
        <title>Phylogenetic and Phylogenomic Definition of Rhizopus Species.</title>
        <authorList>
            <person name="Gryganskyi A.P."/>
            <person name="Golan J."/>
            <person name="Dolatabadi S."/>
            <person name="Mondo S."/>
            <person name="Robb S."/>
            <person name="Idnurm A."/>
            <person name="Muszewska A."/>
            <person name="Steczkiewicz K."/>
            <person name="Masonjones S."/>
            <person name="Liao H.L."/>
            <person name="Gajdeczka M.T."/>
            <person name="Anike F."/>
            <person name="Vuek A."/>
            <person name="Anishchenko I.M."/>
            <person name="Voigt K."/>
            <person name="de Hoog G.S."/>
            <person name="Smith M.E."/>
            <person name="Heitman J."/>
            <person name="Vilgalys R."/>
            <person name="Stajich J.E."/>
        </authorList>
    </citation>
    <scope>NUCLEOTIDE SEQUENCE [LARGE SCALE GENOMIC DNA]</scope>
    <source>
        <strain evidence="2 3">LSU 92-RS-03</strain>
    </source>
</reference>
<organism evidence="2 3">
    <name type="scientific">Rhizopus stolonifer</name>
    <name type="common">Rhizopus nigricans</name>
    <dbReference type="NCBI Taxonomy" id="4846"/>
    <lineage>
        <taxon>Eukaryota</taxon>
        <taxon>Fungi</taxon>
        <taxon>Fungi incertae sedis</taxon>
        <taxon>Mucoromycota</taxon>
        <taxon>Mucoromycotina</taxon>
        <taxon>Mucoromycetes</taxon>
        <taxon>Mucorales</taxon>
        <taxon>Mucorineae</taxon>
        <taxon>Rhizopodaceae</taxon>
        <taxon>Rhizopus</taxon>
    </lineage>
</organism>
<accession>A0A367KQD4</accession>
<evidence type="ECO:0000313" key="2">
    <source>
        <dbReference type="EMBL" id="RCI04424.1"/>
    </source>
</evidence>
<protein>
    <submittedName>
        <fullName evidence="2">Uncharacterized protein</fullName>
    </submittedName>
</protein>
<comment type="caution">
    <text evidence="2">The sequence shown here is derived from an EMBL/GenBank/DDBJ whole genome shotgun (WGS) entry which is preliminary data.</text>
</comment>
<sequence>MARTILLVSALFALASFVSAAPRPADVKDNLVGVGLKDILNDLKLEDILTNIDILKNLDLSELISDNNIDVLRKRDEGMKTVRIDRTPGSKRKNIVKAATS</sequence>
<dbReference type="Proteomes" id="UP000253551">
    <property type="component" value="Unassembled WGS sequence"/>
</dbReference>
<feature type="signal peptide" evidence="1">
    <location>
        <begin position="1"/>
        <end position="20"/>
    </location>
</feature>
<evidence type="ECO:0000256" key="1">
    <source>
        <dbReference type="SAM" id="SignalP"/>
    </source>
</evidence>
<keyword evidence="1" id="KW-0732">Signal</keyword>
<keyword evidence="3" id="KW-1185">Reference proteome</keyword>
<feature type="chain" id="PRO_5017058675" evidence="1">
    <location>
        <begin position="21"/>
        <end position="101"/>
    </location>
</feature>